<comment type="caution">
    <text evidence="12">The sequence shown here is derived from an EMBL/GenBank/DDBJ whole genome shotgun (WGS) entry which is preliminary data.</text>
</comment>
<dbReference type="GO" id="GO:1990904">
    <property type="term" value="C:ribonucleoprotein complex"/>
    <property type="evidence" value="ECO:0007669"/>
    <property type="project" value="UniProtKB-KW"/>
</dbReference>
<keyword evidence="5" id="KW-0677">Repeat</keyword>
<dbReference type="GO" id="GO:0003729">
    <property type="term" value="F:mRNA binding"/>
    <property type="evidence" value="ECO:0007669"/>
    <property type="project" value="InterPro"/>
</dbReference>
<name>A0A445LLK8_GLYSO</name>
<accession>A0A445LLK8</accession>
<keyword evidence="7" id="KW-0809">Transit peptide</keyword>
<dbReference type="Pfam" id="PF01985">
    <property type="entry name" value="CRS1_YhbY"/>
    <property type="match status" value="1"/>
</dbReference>
<dbReference type="GO" id="GO:0009507">
    <property type="term" value="C:chloroplast"/>
    <property type="evidence" value="ECO:0007669"/>
    <property type="project" value="UniProtKB-SubCell"/>
</dbReference>
<gene>
    <name evidence="12" type="ORF">D0Y65_003380</name>
</gene>
<evidence type="ECO:0000256" key="3">
    <source>
        <dbReference type="ARBA" id="ARBA00022640"/>
    </source>
</evidence>
<keyword evidence="10" id="KW-0175">Coiled coil</keyword>
<evidence type="ECO:0000313" key="12">
    <source>
        <dbReference type="EMBL" id="RZC24055.1"/>
    </source>
</evidence>
<feature type="domain" description="CRM" evidence="11">
    <location>
        <begin position="37"/>
        <end position="93"/>
    </location>
</feature>
<keyword evidence="9" id="KW-0687">Ribonucleoprotein</keyword>
<dbReference type="PANTHER" id="PTHR31846:SF10">
    <property type="entry name" value="CHLOROPLASTIC GROUP IIA INTRON SPLICING FACILITATOR CRS1, CHLOROPLASTIC"/>
    <property type="match status" value="1"/>
</dbReference>
<evidence type="ECO:0000313" key="13">
    <source>
        <dbReference type="Proteomes" id="UP000289340"/>
    </source>
</evidence>
<evidence type="ECO:0000256" key="4">
    <source>
        <dbReference type="ARBA" id="ARBA00022664"/>
    </source>
</evidence>
<keyword evidence="13" id="KW-1185">Reference proteome</keyword>
<dbReference type="InterPro" id="IPR001890">
    <property type="entry name" value="RNA-binding_CRM"/>
</dbReference>
<evidence type="ECO:0000256" key="7">
    <source>
        <dbReference type="ARBA" id="ARBA00022946"/>
    </source>
</evidence>
<evidence type="ECO:0000256" key="2">
    <source>
        <dbReference type="ARBA" id="ARBA00022528"/>
    </source>
</evidence>
<proteinExistence type="predicted"/>
<evidence type="ECO:0000256" key="10">
    <source>
        <dbReference type="SAM" id="Coils"/>
    </source>
</evidence>
<dbReference type="EMBL" id="QZWG01000002">
    <property type="protein sequence ID" value="RZC24055.1"/>
    <property type="molecule type" value="Genomic_DNA"/>
</dbReference>
<dbReference type="SUPFAM" id="SSF75471">
    <property type="entry name" value="YhbY-like"/>
    <property type="match status" value="1"/>
</dbReference>
<evidence type="ECO:0000256" key="1">
    <source>
        <dbReference type="ARBA" id="ARBA00004229"/>
    </source>
</evidence>
<dbReference type="InterPro" id="IPR045278">
    <property type="entry name" value="CRS1/CFM2/CFM3"/>
</dbReference>
<protein>
    <submittedName>
        <fullName evidence="12">Chloroplastic group IIA intron splicing facilitator CRS1, chloroplastic</fullName>
    </submittedName>
</protein>
<keyword evidence="8" id="KW-0508">mRNA splicing</keyword>
<dbReference type="Proteomes" id="UP000289340">
    <property type="component" value="Chromosome 2"/>
</dbReference>
<evidence type="ECO:0000256" key="8">
    <source>
        <dbReference type="ARBA" id="ARBA00023187"/>
    </source>
</evidence>
<dbReference type="AlphaFoldDB" id="A0A445LLK8"/>
<feature type="coiled-coil region" evidence="10">
    <location>
        <begin position="140"/>
        <end position="199"/>
    </location>
</feature>
<keyword evidence="3" id="KW-0934">Plastid</keyword>
<keyword evidence="6" id="KW-0694">RNA-binding</keyword>
<reference evidence="12 13" key="1">
    <citation type="submission" date="2018-09" db="EMBL/GenBank/DDBJ databases">
        <title>A high-quality reference genome of wild soybean provides a powerful tool to mine soybean genomes.</title>
        <authorList>
            <person name="Xie M."/>
            <person name="Chung C.Y.L."/>
            <person name="Li M.-W."/>
            <person name="Wong F.-L."/>
            <person name="Chan T.-F."/>
            <person name="Lam H.-M."/>
        </authorList>
    </citation>
    <scope>NUCLEOTIDE SEQUENCE [LARGE SCALE GENOMIC DNA]</scope>
    <source>
        <strain evidence="13">cv. W05</strain>
        <tissue evidence="12">Hypocotyl of etiolated seedlings</tissue>
    </source>
</reference>
<evidence type="ECO:0000256" key="5">
    <source>
        <dbReference type="ARBA" id="ARBA00022737"/>
    </source>
</evidence>
<keyword evidence="4" id="KW-0507">mRNA processing</keyword>
<dbReference type="GO" id="GO:0006397">
    <property type="term" value="P:mRNA processing"/>
    <property type="evidence" value="ECO:0007669"/>
    <property type="project" value="UniProtKB-KW"/>
</dbReference>
<dbReference type="GO" id="GO:0000373">
    <property type="term" value="P:Group II intron splicing"/>
    <property type="evidence" value="ECO:0007669"/>
    <property type="project" value="UniProtKB-ARBA"/>
</dbReference>
<evidence type="ECO:0000256" key="6">
    <source>
        <dbReference type="ARBA" id="ARBA00022884"/>
    </source>
</evidence>
<dbReference type="InterPro" id="IPR035920">
    <property type="entry name" value="YhbY-like_sf"/>
</dbReference>
<dbReference type="PANTHER" id="PTHR31846">
    <property type="entry name" value="CRS1 / YHBY (CRM) DOMAIN-CONTAINING PROTEIN"/>
    <property type="match status" value="1"/>
</dbReference>
<evidence type="ECO:0000259" key="11">
    <source>
        <dbReference type="Pfam" id="PF01985"/>
    </source>
</evidence>
<comment type="subcellular location">
    <subcellularLocation>
        <location evidence="1">Plastid</location>
        <location evidence="1">Chloroplast</location>
    </subcellularLocation>
</comment>
<evidence type="ECO:0000256" key="9">
    <source>
        <dbReference type="ARBA" id="ARBA00023274"/>
    </source>
</evidence>
<organism evidence="12 13">
    <name type="scientific">Glycine soja</name>
    <name type="common">Wild soybean</name>
    <dbReference type="NCBI Taxonomy" id="3848"/>
    <lineage>
        <taxon>Eukaryota</taxon>
        <taxon>Viridiplantae</taxon>
        <taxon>Streptophyta</taxon>
        <taxon>Embryophyta</taxon>
        <taxon>Tracheophyta</taxon>
        <taxon>Spermatophyta</taxon>
        <taxon>Magnoliopsida</taxon>
        <taxon>eudicotyledons</taxon>
        <taxon>Gunneridae</taxon>
        <taxon>Pentapetalae</taxon>
        <taxon>rosids</taxon>
        <taxon>fabids</taxon>
        <taxon>Fabales</taxon>
        <taxon>Fabaceae</taxon>
        <taxon>Papilionoideae</taxon>
        <taxon>50 kb inversion clade</taxon>
        <taxon>NPAAA clade</taxon>
        <taxon>indigoferoid/millettioid clade</taxon>
        <taxon>Phaseoleae</taxon>
        <taxon>Glycine</taxon>
        <taxon>Glycine subgen. Soja</taxon>
    </lineage>
</organism>
<keyword evidence="2" id="KW-0150">Chloroplast</keyword>
<sequence length="253" mass="29047">MHKPLPVDADLLPVEVPRFQPPFRLCPPHSSAKQTAYELTYFRKLAQPLPTHFVLGRNKGLKGLAAAILKLWEKSLIAKIAIKGNDFLPRRVASLVEKRELELKSCQHHEEVARMKAIQAFSPIGEVTQDTSTSGTLTKFRKIQTKLEETKNVNKDLNIQLEAEICRVERELKEEQRRAFILNKKIERSERELSKLNAAWTPSEQDIDLEIMTDEERECFRKIGLKMKSSLLLGVESLPVYWKAYISIGNTEK</sequence>